<comment type="caution">
    <text evidence="1">The sequence shown here is derived from an EMBL/GenBank/DDBJ whole genome shotgun (WGS) entry which is preliminary data.</text>
</comment>
<keyword evidence="2" id="KW-1185">Reference proteome</keyword>
<gene>
    <name evidence="1" type="ORF">SCF082_LOCUS12787</name>
</gene>
<dbReference type="EMBL" id="CAXAMM010007816">
    <property type="protein sequence ID" value="CAK9015495.1"/>
    <property type="molecule type" value="Genomic_DNA"/>
</dbReference>
<evidence type="ECO:0000313" key="2">
    <source>
        <dbReference type="Proteomes" id="UP001642464"/>
    </source>
</evidence>
<name>A0ABP0JM19_9DINO</name>
<feature type="non-terminal residue" evidence="1">
    <location>
        <position position="267"/>
    </location>
</feature>
<reference evidence="1 2" key="1">
    <citation type="submission" date="2024-02" db="EMBL/GenBank/DDBJ databases">
        <authorList>
            <person name="Chen Y."/>
            <person name="Shah S."/>
            <person name="Dougan E. K."/>
            <person name="Thang M."/>
            <person name="Chan C."/>
        </authorList>
    </citation>
    <scope>NUCLEOTIDE SEQUENCE [LARGE SCALE GENOMIC DNA]</scope>
</reference>
<feature type="non-terminal residue" evidence="1">
    <location>
        <position position="1"/>
    </location>
</feature>
<protein>
    <submittedName>
        <fullName evidence="1">Uncharacterized protein</fullName>
    </submittedName>
</protein>
<evidence type="ECO:0000313" key="1">
    <source>
        <dbReference type="EMBL" id="CAK9015495.1"/>
    </source>
</evidence>
<dbReference type="Proteomes" id="UP001642464">
    <property type="component" value="Unassembled WGS sequence"/>
</dbReference>
<proteinExistence type="predicted"/>
<organism evidence="1 2">
    <name type="scientific">Durusdinium trenchii</name>
    <dbReference type="NCBI Taxonomy" id="1381693"/>
    <lineage>
        <taxon>Eukaryota</taxon>
        <taxon>Sar</taxon>
        <taxon>Alveolata</taxon>
        <taxon>Dinophyceae</taxon>
        <taxon>Suessiales</taxon>
        <taxon>Symbiodiniaceae</taxon>
        <taxon>Durusdinium</taxon>
    </lineage>
</organism>
<sequence length="267" mass="29979">RHDLPRNSLMVQNNQVASPRKSEIGLPWFQHRVAFKMATGAASYVQNFATDAEACFFFDPRVDSDLSSQGPLMWPLHLFRGNAVHGCHMSLLVPTLRAGDLKVFEDFTVFASDYAAFIHGCDRCRMLRWMWVECNVGILDQDSMPLLEDPPWIEHATAVGTRDMWGAPRVSLEPQIILSPHEGRFLRNVTFFLFGSSPCLHGGLRPVTIRTELMRFFQSDVEVFTVSPAGYTIFADLDGTLSGHVGGFVTGDKNYNRHASCQRVGIQ</sequence>
<accession>A0ABP0JM19</accession>